<evidence type="ECO:0000313" key="1">
    <source>
        <dbReference type="EMBL" id="CAB4285009.1"/>
    </source>
</evidence>
<dbReference type="AlphaFoldDB" id="A0A6J5V7L0"/>
<dbReference type="EMBL" id="CAEKKB010000006">
    <property type="protein sequence ID" value="CAB4315429.1"/>
    <property type="molecule type" value="Genomic_DNA"/>
</dbReference>
<dbReference type="Proteomes" id="UP000507222">
    <property type="component" value="Unassembled WGS sequence"/>
</dbReference>
<keyword evidence="4" id="KW-1185">Reference proteome</keyword>
<reference evidence="1 3" key="2">
    <citation type="submission" date="2020-05" db="EMBL/GenBank/DDBJ databases">
        <authorList>
            <person name="Campoy J."/>
            <person name="Schneeberger K."/>
            <person name="Spophaly S."/>
        </authorList>
    </citation>
    <scope>NUCLEOTIDE SEQUENCE [LARGE SCALE GENOMIC DNA]</scope>
    <source>
        <strain evidence="1">PruArmRojPasFocal</strain>
    </source>
</reference>
<protein>
    <submittedName>
        <fullName evidence="1">Uncharacterized protein</fullName>
    </submittedName>
</protein>
<reference evidence="4" key="1">
    <citation type="journal article" date="2020" name="Genome Biol.">
        <title>Gamete binning: chromosome-level and haplotype-resolved genome assembly enabled by high-throughput single-cell sequencing of gamete genomes.</title>
        <authorList>
            <person name="Campoy J.A."/>
            <person name="Sun H."/>
            <person name="Goel M."/>
            <person name="Jiao W.-B."/>
            <person name="Folz-Donahue K."/>
            <person name="Wang N."/>
            <person name="Rubio M."/>
            <person name="Liu C."/>
            <person name="Kukat C."/>
            <person name="Ruiz D."/>
            <person name="Huettel B."/>
            <person name="Schneeberger K."/>
        </authorList>
    </citation>
    <scope>NUCLEOTIDE SEQUENCE [LARGE SCALE GENOMIC DNA]</scope>
    <source>
        <strain evidence="4">cv. Rojo Pasion</strain>
    </source>
</reference>
<sequence>MGDEGHAEVKVDIQIKSAKSFDLPCDHRVHVKCHRCTAAASCSLKECFGHPRNILALNPQEPDEEFLQSAMEADFKCTCTVEEHSKGAENLTVDQTMGLLSLEWCLEMEPSKIHLKDWTV</sequence>
<organism evidence="1 3">
    <name type="scientific">Prunus armeniaca</name>
    <name type="common">Apricot</name>
    <name type="synonym">Armeniaca vulgaris</name>
    <dbReference type="NCBI Taxonomy" id="36596"/>
    <lineage>
        <taxon>Eukaryota</taxon>
        <taxon>Viridiplantae</taxon>
        <taxon>Streptophyta</taxon>
        <taxon>Embryophyta</taxon>
        <taxon>Tracheophyta</taxon>
        <taxon>Spermatophyta</taxon>
        <taxon>Magnoliopsida</taxon>
        <taxon>eudicotyledons</taxon>
        <taxon>Gunneridae</taxon>
        <taxon>Pentapetalae</taxon>
        <taxon>rosids</taxon>
        <taxon>fabids</taxon>
        <taxon>Rosales</taxon>
        <taxon>Rosaceae</taxon>
        <taxon>Amygdaloideae</taxon>
        <taxon>Amygdaleae</taxon>
        <taxon>Prunus</taxon>
    </lineage>
</organism>
<gene>
    <name evidence="1" type="ORF">CURHAP_LOCUS40696</name>
    <name evidence="2" type="ORF">ORAREDHAP_LOCUS40129</name>
</gene>
<name>A0A6J5V7L0_PRUAR</name>
<accession>A0A6J5V7L0</accession>
<dbReference type="EMBL" id="CAEKDK010000006">
    <property type="protein sequence ID" value="CAB4285009.1"/>
    <property type="molecule type" value="Genomic_DNA"/>
</dbReference>
<evidence type="ECO:0000313" key="3">
    <source>
        <dbReference type="Proteomes" id="UP000507222"/>
    </source>
</evidence>
<evidence type="ECO:0000313" key="2">
    <source>
        <dbReference type="EMBL" id="CAB4315429.1"/>
    </source>
</evidence>
<proteinExistence type="predicted"/>
<evidence type="ECO:0000313" key="4">
    <source>
        <dbReference type="Proteomes" id="UP000507245"/>
    </source>
</evidence>
<dbReference type="Proteomes" id="UP000507245">
    <property type="component" value="Unassembled WGS sequence"/>
</dbReference>